<dbReference type="OrthoDB" id="65590at2759"/>
<evidence type="ECO:0000313" key="2">
    <source>
        <dbReference type="Proteomes" id="UP000800235"/>
    </source>
</evidence>
<evidence type="ECO:0008006" key="3">
    <source>
        <dbReference type="Google" id="ProtNLM"/>
    </source>
</evidence>
<sequence length="200" mass="23437">MCLNKIVIVGKSGAGKTTLAGQLSTKLSLKHVELDGIAWQKDWTMLSIDEFRNRVDKALASNDSWVADGNYTRRAQDIIWQRADTLIWLDYPLYLALWRVLTRTLGRIFWNVELWNGNRETFGHHLNFDPNENLFLFTIRMHKNHRADFPRVLAQAEYQHLKVLRFRHPRETEEWLSALSNPLDFGQEGYELQSIKPKNS</sequence>
<dbReference type="Proteomes" id="UP000800235">
    <property type="component" value="Unassembled WGS sequence"/>
</dbReference>
<dbReference type="InterPro" id="IPR027417">
    <property type="entry name" value="P-loop_NTPase"/>
</dbReference>
<dbReference type="InterPro" id="IPR052922">
    <property type="entry name" value="Cytidylate_Kinase-2"/>
</dbReference>
<reference evidence="1" key="1">
    <citation type="journal article" date="2020" name="Stud. Mycol.">
        <title>101 Dothideomycetes genomes: a test case for predicting lifestyles and emergence of pathogens.</title>
        <authorList>
            <person name="Haridas S."/>
            <person name="Albert R."/>
            <person name="Binder M."/>
            <person name="Bloem J."/>
            <person name="Labutti K."/>
            <person name="Salamov A."/>
            <person name="Andreopoulos B."/>
            <person name="Baker S."/>
            <person name="Barry K."/>
            <person name="Bills G."/>
            <person name="Bluhm B."/>
            <person name="Cannon C."/>
            <person name="Castanera R."/>
            <person name="Culley D."/>
            <person name="Daum C."/>
            <person name="Ezra D."/>
            <person name="Gonzalez J."/>
            <person name="Henrissat B."/>
            <person name="Kuo A."/>
            <person name="Liang C."/>
            <person name="Lipzen A."/>
            <person name="Lutzoni F."/>
            <person name="Magnuson J."/>
            <person name="Mondo S."/>
            <person name="Nolan M."/>
            <person name="Ohm R."/>
            <person name="Pangilinan J."/>
            <person name="Park H.-J."/>
            <person name="Ramirez L."/>
            <person name="Alfaro M."/>
            <person name="Sun H."/>
            <person name="Tritt A."/>
            <person name="Yoshinaga Y."/>
            <person name="Zwiers L.-H."/>
            <person name="Turgeon B."/>
            <person name="Goodwin S."/>
            <person name="Spatafora J."/>
            <person name="Crous P."/>
            <person name="Grigoriev I."/>
        </authorList>
    </citation>
    <scope>NUCLEOTIDE SEQUENCE</scope>
    <source>
        <strain evidence="1">CBS 130266</strain>
    </source>
</reference>
<dbReference type="AlphaFoldDB" id="A0A9P4U4F4"/>
<accession>A0A9P4U4F4</accession>
<dbReference type="PANTHER" id="PTHR37816">
    <property type="entry name" value="YALI0E33011P"/>
    <property type="match status" value="1"/>
</dbReference>
<dbReference type="SUPFAM" id="SSF52540">
    <property type="entry name" value="P-loop containing nucleoside triphosphate hydrolases"/>
    <property type="match status" value="1"/>
</dbReference>
<protein>
    <recommendedName>
        <fullName evidence="3">Adenylate kinase</fullName>
    </recommendedName>
</protein>
<evidence type="ECO:0000313" key="1">
    <source>
        <dbReference type="EMBL" id="KAF2436925.1"/>
    </source>
</evidence>
<keyword evidence="2" id="KW-1185">Reference proteome</keyword>
<comment type="caution">
    <text evidence="1">The sequence shown here is derived from an EMBL/GenBank/DDBJ whole genome shotgun (WGS) entry which is preliminary data.</text>
</comment>
<proteinExistence type="predicted"/>
<organism evidence="1 2">
    <name type="scientific">Tothia fuscella</name>
    <dbReference type="NCBI Taxonomy" id="1048955"/>
    <lineage>
        <taxon>Eukaryota</taxon>
        <taxon>Fungi</taxon>
        <taxon>Dikarya</taxon>
        <taxon>Ascomycota</taxon>
        <taxon>Pezizomycotina</taxon>
        <taxon>Dothideomycetes</taxon>
        <taxon>Pleosporomycetidae</taxon>
        <taxon>Venturiales</taxon>
        <taxon>Cylindrosympodiaceae</taxon>
        <taxon>Tothia</taxon>
    </lineage>
</organism>
<gene>
    <name evidence="1" type="ORF">EJ08DRAFT_655081</name>
</gene>
<dbReference type="Gene3D" id="3.40.50.300">
    <property type="entry name" value="P-loop containing nucleotide triphosphate hydrolases"/>
    <property type="match status" value="1"/>
</dbReference>
<name>A0A9P4U4F4_9PEZI</name>
<dbReference type="EMBL" id="MU007009">
    <property type="protein sequence ID" value="KAF2436925.1"/>
    <property type="molecule type" value="Genomic_DNA"/>
</dbReference>
<dbReference type="PANTHER" id="PTHR37816:SF1">
    <property type="entry name" value="TOXIN"/>
    <property type="match status" value="1"/>
</dbReference>